<feature type="binding site" evidence="8">
    <location>
        <position position="13"/>
    </location>
    <ligand>
        <name>substrate</name>
    </ligand>
</feature>
<dbReference type="SUPFAM" id="SSF54506">
    <property type="entry name" value="Diaminopimelate epimerase-like"/>
    <property type="match status" value="2"/>
</dbReference>
<dbReference type="RefSeq" id="WP_127904861.1">
    <property type="nucleotide sequence ID" value="NZ_RQXX01000001.1"/>
</dbReference>
<dbReference type="InterPro" id="IPR001653">
    <property type="entry name" value="DAP_epimerase_DapF"/>
</dbReference>
<feature type="binding site" evidence="8">
    <location>
        <begin position="211"/>
        <end position="212"/>
    </location>
    <ligand>
        <name>substrate</name>
    </ligand>
</feature>
<keyword evidence="11" id="KW-1185">Reference proteome</keyword>
<feature type="binding site" evidence="8">
    <location>
        <position position="183"/>
    </location>
    <ligand>
        <name>substrate</name>
    </ligand>
</feature>
<comment type="function">
    <text evidence="8">Catalyzes the stereoinversion of LL-2,6-diaminopimelate (L,L-DAP) to meso-diaminopimelate (meso-DAP), a precursor of L-lysine and an essential component of the bacterial peptidoglycan.</text>
</comment>
<dbReference type="InterPro" id="IPR018510">
    <property type="entry name" value="DAP_epimerase_AS"/>
</dbReference>
<evidence type="ECO:0000256" key="8">
    <source>
        <dbReference type="HAMAP-Rule" id="MF_00197"/>
    </source>
</evidence>
<dbReference type="Proteomes" id="UP000285908">
    <property type="component" value="Unassembled WGS sequence"/>
</dbReference>
<feature type="site" description="Could be important to modulate the pK values of the two catalytic cysteine residues" evidence="8">
    <location>
        <position position="152"/>
    </location>
</feature>
<feature type="active site" description="Proton acceptor" evidence="8">
    <location>
        <position position="210"/>
    </location>
</feature>
<dbReference type="EC" id="5.1.1.7" evidence="3 8"/>
<keyword evidence="8" id="KW-0963">Cytoplasm</keyword>
<dbReference type="PROSITE" id="PS01326">
    <property type="entry name" value="DAP_EPIMERASE"/>
    <property type="match status" value="1"/>
</dbReference>
<evidence type="ECO:0000256" key="3">
    <source>
        <dbReference type="ARBA" id="ARBA00013080"/>
    </source>
</evidence>
<dbReference type="AlphaFoldDB" id="A0A438AL66"/>
<dbReference type="GO" id="GO:0009089">
    <property type="term" value="P:lysine biosynthetic process via diaminopimelate"/>
    <property type="evidence" value="ECO:0007669"/>
    <property type="project" value="UniProtKB-UniRule"/>
</dbReference>
<feature type="active site" description="Proton donor" evidence="8">
    <location>
        <position position="73"/>
    </location>
</feature>
<evidence type="ECO:0000256" key="9">
    <source>
        <dbReference type="PROSITE-ProRule" id="PRU10125"/>
    </source>
</evidence>
<dbReference type="EMBL" id="RQXX01000001">
    <property type="protein sequence ID" value="RVV99419.1"/>
    <property type="molecule type" value="Genomic_DNA"/>
</dbReference>
<dbReference type="OrthoDB" id="9805408at2"/>
<dbReference type="GO" id="GO:0005829">
    <property type="term" value="C:cytosol"/>
    <property type="evidence" value="ECO:0007669"/>
    <property type="project" value="TreeGrafter"/>
</dbReference>
<dbReference type="PANTHER" id="PTHR31689">
    <property type="entry name" value="DIAMINOPIMELATE EPIMERASE, CHLOROPLASTIC"/>
    <property type="match status" value="1"/>
</dbReference>
<dbReference type="UniPathway" id="UPA00034">
    <property type="reaction ID" value="UER00025"/>
</dbReference>
<protein>
    <recommendedName>
        <fullName evidence="3 8">Diaminopimelate epimerase</fullName>
        <shortName evidence="8">DAP epimerase</shortName>
        <ecNumber evidence="3 8">5.1.1.7</ecNumber>
    </recommendedName>
    <alternativeName>
        <fullName evidence="8">PLP-independent amino acid racemase</fullName>
    </alternativeName>
</protein>
<reference evidence="10 11" key="1">
    <citation type="submission" date="2018-11" db="EMBL/GenBank/DDBJ databases">
        <title>Mesobaculum littorinae gen. nov., sp. nov., isolated from Littorina scabra that represents a novel genus of the order Rhodobacteraceae.</title>
        <authorList>
            <person name="Li F."/>
        </authorList>
    </citation>
    <scope>NUCLEOTIDE SEQUENCE [LARGE SCALE GENOMIC DNA]</scope>
    <source>
        <strain evidence="10 11">M0103</strain>
    </source>
</reference>
<evidence type="ECO:0000256" key="1">
    <source>
        <dbReference type="ARBA" id="ARBA00005196"/>
    </source>
</evidence>
<evidence type="ECO:0000313" key="10">
    <source>
        <dbReference type="EMBL" id="RVV99419.1"/>
    </source>
</evidence>
<feature type="active site" evidence="9">
    <location>
        <position position="73"/>
    </location>
</feature>
<feature type="binding site" evidence="8">
    <location>
        <begin position="74"/>
        <end position="75"/>
    </location>
    <ligand>
        <name>substrate</name>
    </ligand>
</feature>
<comment type="catalytic activity">
    <reaction evidence="7 8">
        <text>(2S,6S)-2,6-diaminopimelate = meso-2,6-diaminopimelate</text>
        <dbReference type="Rhea" id="RHEA:15393"/>
        <dbReference type="ChEBI" id="CHEBI:57609"/>
        <dbReference type="ChEBI" id="CHEBI:57791"/>
        <dbReference type="EC" id="5.1.1.7"/>
    </reaction>
</comment>
<name>A0A438AL66_9RHOB</name>
<accession>A0A438AL66</accession>
<gene>
    <name evidence="8 10" type="primary">dapF</name>
    <name evidence="10" type="ORF">EKE94_01660</name>
</gene>
<feature type="binding site" evidence="8">
    <location>
        <position position="150"/>
    </location>
    <ligand>
        <name>substrate</name>
    </ligand>
</feature>
<comment type="subunit">
    <text evidence="8">Homodimer.</text>
</comment>
<sequence>MMHRFEKMHGLGNDFAVFDLRETPSDFDPALVAALADRHTGIGFDQMVLIGPSDMASIRVEIRNADGSPAEICGNALRCVGLLIGGELSVETGSGIARVVTTDDGVEVALPEPRIAPVDAQSLTPESCRMLSALLRAERAEPLWHVDVGNPHLVVLVDDIGAVDVANAGPILEHAPFFPDRINVAFARIASADRIDLRMWERGAGATRACGSGACAAAAAAIKAGLTGDHVTVDQLGGGLSVRWVRGEELTMVGHAAHVYSGRIEVRT</sequence>
<comment type="similarity">
    <text evidence="2 8">Belongs to the diaminopimelate epimerase family.</text>
</comment>
<evidence type="ECO:0000256" key="6">
    <source>
        <dbReference type="ARBA" id="ARBA00023235"/>
    </source>
</evidence>
<dbReference type="HAMAP" id="MF_00197">
    <property type="entry name" value="DAP_epimerase"/>
    <property type="match status" value="1"/>
</dbReference>
<dbReference type="Pfam" id="PF01678">
    <property type="entry name" value="DAP_epimerase"/>
    <property type="match status" value="2"/>
</dbReference>
<dbReference type="Gene3D" id="3.10.310.10">
    <property type="entry name" value="Diaminopimelate Epimerase, Chain A, domain 1"/>
    <property type="match status" value="2"/>
</dbReference>
<evidence type="ECO:0000256" key="4">
    <source>
        <dbReference type="ARBA" id="ARBA00022605"/>
    </source>
</evidence>
<keyword evidence="4 8" id="KW-0028">Amino-acid biosynthesis</keyword>
<evidence type="ECO:0000256" key="7">
    <source>
        <dbReference type="ARBA" id="ARBA00051712"/>
    </source>
</evidence>
<comment type="caution">
    <text evidence="10">The sequence shown here is derived from an EMBL/GenBank/DDBJ whole genome shotgun (WGS) entry which is preliminary data.</text>
</comment>
<evidence type="ECO:0000313" key="11">
    <source>
        <dbReference type="Proteomes" id="UP000285908"/>
    </source>
</evidence>
<keyword evidence="6 8" id="KW-0413">Isomerase</keyword>
<feature type="site" description="Could be important to modulate the pK values of the two catalytic cysteine residues" evidence="8">
    <location>
        <position position="201"/>
    </location>
</feature>
<keyword evidence="5 8" id="KW-0457">Lysine biosynthesis</keyword>
<dbReference type="PANTHER" id="PTHR31689:SF0">
    <property type="entry name" value="DIAMINOPIMELATE EPIMERASE"/>
    <property type="match status" value="1"/>
</dbReference>
<comment type="subcellular location">
    <subcellularLocation>
        <location evidence="8">Cytoplasm</location>
    </subcellularLocation>
</comment>
<feature type="binding site" evidence="8">
    <location>
        <begin position="201"/>
        <end position="202"/>
    </location>
    <ligand>
        <name>substrate</name>
    </ligand>
</feature>
<evidence type="ECO:0000256" key="2">
    <source>
        <dbReference type="ARBA" id="ARBA00010219"/>
    </source>
</evidence>
<evidence type="ECO:0000256" key="5">
    <source>
        <dbReference type="ARBA" id="ARBA00023154"/>
    </source>
</evidence>
<dbReference type="GO" id="GO:0008837">
    <property type="term" value="F:diaminopimelate epimerase activity"/>
    <property type="evidence" value="ECO:0007669"/>
    <property type="project" value="UniProtKB-UniRule"/>
</dbReference>
<dbReference type="NCBIfam" id="TIGR00652">
    <property type="entry name" value="DapF"/>
    <property type="match status" value="1"/>
</dbReference>
<comment type="pathway">
    <text evidence="1 8">Amino-acid biosynthesis; L-lysine biosynthesis via DAP pathway; DL-2,6-diaminopimelate from LL-2,6-diaminopimelate: step 1/1.</text>
</comment>
<feature type="binding site" evidence="8">
    <location>
        <position position="46"/>
    </location>
    <ligand>
        <name>substrate</name>
    </ligand>
</feature>
<proteinExistence type="inferred from homology"/>
<organism evidence="10 11">
    <name type="scientific">Mesobaculum littorinae</name>
    <dbReference type="NCBI Taxonomy" id="2486419"/>
    <lineage>
        <taxon>Bacteria</taxon>
        <taxon>Pseudomonadati</taxon>
        <taxon>Pseudomonadota</taxon>
        <taxon>Alphaproteobacteria</taxon>
        <taxon>Rhodobacterales</taxon>
        <taxon>Roseobacteraceae</taxon>
        <taxon>Mesobaculum</taxon>
    </lineage>
</organism>
<feature type="binding site" evidence="8">
    <location>
        <position position="64"/>
    </location>
    <ligand>
        <name>substrate</name>
    </ligand>
</feature>